<evidence type="ECO:0000256" key="4">
    <source>
        <dbReference type="ARBA" id="ARBA00022764"/>
    </source>
</evidence>
<evidence type="ECO:0000313" key="7">
    <source>
        <dbReference type="EMBL" id="MBB3168591.1"/>
    </source>
</evidence>
<dbReference type="InterPro" id="IPR052211">
    <property type="entry name" value="Cpx_auxiliary_protein"/>
</dbReference>
<keyword evidence="3 6" id="KW-0732">Signal</keyword>
<dbReference type="CDD" id="cd09916">
    <property type="entry name" value="CpxP_like"/>
    <property type="match status" value="1"/>
</dbReference>
<sequence>MMNTPRTIGALALATLLGSMSLPSLAHKPDCEHPPFANGDVMYGKRLHHALEQLDITETQRAEMTALHESQREAMRSERTELHQLKKDFRMLAEAGASDAELTAKAEEIAARISDHMLVKTRHLQSIKALLTPEQRAQMDALQQAREARRSPHQLQRTEG</sequence>
<comment type="subcellular location">
    <subcellularLocation>
        <location evidence="1">Periplasm</location>
    </subcellularLocation>
</comment>
<evidence type="ECO:0000256" key="2">
    <source>
        <dbReference type="ARBA" id="ARBA00008441"/>
    </source>
</evidence>
<feature type="chain" id="PRO_5032946309" evidence="6">
    <location>
        <begin position="27"/>
        <end position="160"/>
    </location>
</feature>
<feature type="compositionally biased region" description="Basic and acidic residues" evidence="5">
    <location>
        <begin position="146"/>
        <end position="160"/>
    </location>
</feature>
<dbReference type="PANTHER" id="PTHR38102:SF1">
    <property type="entry name" value="PERIPLASMIC CHAPERONE SPY"/>
    <property type="match status" value="1"/>
</dbReference>
<keyword evidence="8" id="KW-1185">Reference proteome</keyword>
<evidence type="ECO:0000256" key="5">
    <source>
        <dbReference type="SAM" id="MobiDB-lite"/>
    </source>
</evidence>
<dbReference type="EMBL" id="JACHXZ010000002">
    <property type="protein sequence ID" value="MBB3168591.1"/>
    <property type="molecule type" value="Genomic_DNA"/>
</dbReference>
<dbReference type="Gene3D" id="1.20.120.1490">
    <property type="match status" value="1"/>
</dbReference>
<comment type="caution">
    <text evidence="7">The sequence shown here is derived from an EMBL/GenBank/DDBJ whole genome shotgun (WGS) entry which is preliminary data.</text>
</comment>
<reference evidence="7 8" key="1">
    <citation type="submission" date="2020-08" db="EMBL/GenBank/DDBJ databases">
        <title>Genomic Encyclopedia of Type Strains, Phase III (KMG-III): the genomes of soil and plant-associated and newly described type strains.</title>
        <authorList>
            <person name="Whitman W."/>
        </authorList>
    </citation>
    <scope>NUCLEOTIDE SEQUENCE [LARGE SCALE GENOMIC DNA]</scope>
    <source>
        <strain evidence="7 8">CECT 8571</strain>
    </source>
</reference>
<organism evidence="7 8">
    <name type="scientific">Simiduia aestuariiviva</name>
    <dbReference type="NCBI Taxonomy" id="1510459"/>
    <lineage>
        <taxon>Bacteria</taxon>
        <taxon>Pseudomonadati</taxon>
        <taxon>Pseudomonadota</taxon>
        <taxon>Gammaproteobacteria</taxon>
        <taxon>Cellvibrionales</taxon>
        <taxon>Cellvibrionaceae</taxon>
        <taxon>Simiduia</taxon>
    </lineage>
</organism>
<dbReference type="Proteomes" id="UP000559987">
    <property type="component" value="Unassembled WGS sequence"/>
</dbReference>
<feature type="signal peptide" evidence="6">
    <location>
        <begin position="1"/>
        <end position="26"/>
    </location>
</feature>
<gene>
    <name evidence="7" type="ORF">FHS30_001775</name>
</gene>
<accession>A0A839UPE3</accession>
<evidence type="ECO:0000256" key="1">
    <source>
        <dbReference type="ARBA" id="ARBA00004418"/>
    </source>
</evidence>
<keyword evidence="4" id="KW-0574">Periplasm</keyword>
<dbReference type="Pfam" id="PF07813">
    <property type="entry name" value="LTXXQ"/>
    <property type="match status" value="1"/>
</dbReference>
<dbReference type="InterPro" id="IPR012899">
    <property type="entry name" value="LTXXQ"/>
</dbReference>
<dbReference type="AlphaFoldDB" id="A0A839UPE3"/>
<evidence type="ECO:0000256" key="6">
    <source>
        <dbReference type="SAM" id="SignalP"/>
    </source>
</evidence>
<evidence type="ECO:0000313" key="8">
    <source>
        <dbReference type="Proteomes" id="UP000559987"/>
    </source>
</evidence>
<dbReference type="GO" id="GO:0030288">
    <property type="term" value="C:outer membrane-bounded periplasmic space"/>
    <property type="evidence" value="ECO:0007669"/>
    <property type="project" value="TreeGrafter"/>
</dbReference>
<dbReference type="RefSeq" id="WP_183910062.1">
    <property type="nucleotide sequence ID" value="NZ_JACHXZ010000002.1"/>
</dbReference>
<dbReference type="GO" id="GO:0051082">
    <property type="term" value="F:unfolded protein binding"/>
    <property type="evidence" value="ECO:0007669"/>
    <property type="project" value="TreeGrafter"/>
</dbReference>
<proteinExistence type="inferred from homology"/>
<dbReference type="PANTHER" id="PTHR38102">
    <property type="entry name" value="PERIPLASMIC CHAPERONE SPY"/>
    <property type="match status" value="1"/>
</dbReference>
<feature type="region of interest" description="Disordered" evidence="5">
    <location>
        <begin position="138"/>
        <end position="160"/>
    </location>
</feature>
<comment type="similarity">
    <text evidence="2">Belongs to the CpxP/Spy family.</text>
</comment>
<name>A0A839UPE3_9GAMM</name>
<evidence type="ECO:0000256" key="3">
    <source>
        <dbReference type="ARBA" id="ARBA00022729"/>
    </source>
</evidence>
<protein>
    <submittedName>
        <fullName evidence="7">Spy/CpxP family protein refolding chaperone</fullName>
    </submittedName>
</protein>